<keyword evidence="1" id="KW-1133">Transmembrane helix</keyword>
<feature type="transmembrane region" description="Helical" evidence="1">
    <location>
        <begin position="136"/>
        <end position="155"/>
    </location>
</feature>
<dbReference type="GO" id="GO:0018996">
    <property type="term" value="P:molting cycle, collagen and cuticulin-based cuticle"/>
    <property type="evidence" value="ECO:0007669"/>
    <property type="project" value="TreeGrafter"/>
</dbReference>
<dbReference type="Proteomes" id="UP000271098">
    <property type="component" value="Unassembled WGS sequence"/>
</dbReference>
<dbReference type="GO" id="GO:0005886">
    <property type="term" value="C:plasma membrane"/>
    <property type="evidence" value="ECO:0007669"/>
    <property type="project" value="TreeGrafter"/>
</dbReference>
<reference evidence="4" key="1">
    <citation type="submission" date="2016-06" db="UniProtKB">
        <authorList>
            <consortium name="WormBaseParasite"/>
        </authorList>
    </citation>
    <scope>IDENTIFICATION</scope>
</reference>
<protein>
    <submittedName>
        <fullName evidence="4">MMPL domain-containing protein</fullName>
    </submittedName>
</protein>
<dbReference type="AlphaFoldDB" id="A0A183D521"/>
<dbReference type="WBParaSite" id="GPUH_0000381901-mRNA-1">
    <property type="protein sequence ID" value="GPUH_0000381901-mRNA-1"/>
    <property type="gene ID" value="GPUH_0000381901"/>
</dbReference>
<dbReference type="PANTHER" id="PTHR10796:SF97">
    <property type="entry name" value="SSD DOMAIN-CONTAINING PROTEIN"/>
    <property type="match status" value="1"/>
</dbReference>
<dbReference type="GO" id="GO:0006897">
    <property type="term" value="P:endocytosis"/>
    <property type="evidence" value="ECO:0007669"/>
    <property type="project" value="TreeGrafter"/>
</dbReference>
<evidence type="ECO:0000313" key="2">
    <source>
        <dbReference type="EMBL" id="VDK41089.1"/>
    </source>
</evidence>
<proteinExistence type="predicted"/>
<keyword evidence="1" id="KW-0472">Membrane</keyword>
<dbReference type="InterPro" id="IPR051697">
    <property type="entry name" value="Patched_domain-protein"/>
</dbReference>
<keyword evidence="3" id="KW-1185">Reference proteome</keyword>
<dbReference type="SUPFAM" id="SSF82866">
    <property type="entry name" value="Multidrug efflux transporter AcrB transmembrane domain"/>
    <property type="match status" value="1"/>
</dbReference>
<keyword evidence="1" id="KW-0812">Transmembrane</keyword>
<dbReference type="OrthoDB" id="6510177at2759"/>
<sequence length="188" mass="20791">MASIFIETPGDLSHPTQLILMNNMVDDFEKLHGSWGPVGTMYFVRDFVTFENYLQSDSNDYDYDPADGTTTLSAIDALKFKNEDLPSFLVWPEYDFWSGFIRLKNATPDGNATFHATVFHEDGIFLDLIDNMPTDTWQSVLGTLVCMAAVCFVFLRSLLTVAIATTCVLSICVGQSITLFAPGTGSLA</sequence>
<organism evidence="4">
    <name type="scientific">Gongylonema pulchrum</name>
    <dbReference type="NCBI Taxonomy" id="637853"/>
    <lineage>
        <taxon>Eukaryota</taxon>
        <taxon>Metazoa</taxon>
        <taxon>Ecdysozoa</taxon>
        <taxon>Nematoda</taxon>
        <taxon>Chromadorea</taxon>
        <taxon>Rhabditida</taxon>
        <taxon>Spirurina</taxon>
        <taxon>Spiruromorpha</taxon>
        <taxon>Spiruroidea</taxon>
        <taxon>Gongylonematidae</taxon>
        <taxon>Gongylonema</taxon>
    </lineage>
</organism>
<evidence type="ECO:0000313" key="4">
    <source>
        <dbReference type="WBParaSite" id="GPUH_0000381901-mRNA-1"/>
    </source>
</evidence>
<name>A0A183D521_9BILA</name>
<accession>A0A183D521</accession>
<dbReference type="PANTHER" id="PTHR10796">
    <property type="entry name" value="PATCHED-RELATED"/>
    <property type="match status" value="1"/>
</dbReference>
<dbReference type="GO" id="GO:0030659">
    <property type="term" value="C:cytoplasmic vesicle membrane"/>
    <property type="evidence" value="ECO:0007669"/>
    <property type="project" value="TreeGrafter"/>
</dbReference>
<evidence type="ECO:0000256" key="1">
    <source>
        <dbReference type="SAM" id="Phobius"/>
    </source>
</evidence>
<feature type="transmembrane region" description="Helical" evidence="1">
    <location>
        <begin position="162"/>
        <end position="181"/>
    </location>
</feature>
<gene>
    <name evidence="2" type="ORF">GPUH_LOCUS3813</name>
</gene>
<evidence type="ECO:0000313" key="3">
    <source>
        <dbReference type="Proteomes" id="UP000271098"/>
    </source>
</evidence>
<reference evidence="2 3" key="2">
    <citation type="submission" date="2018-11" db="EMBL/GenBank/DDBJ databases">
        <authorList>
            <consortium name="Pathogen Informatics"/>
        </authorList>
    </citation>
    <scope>NUCLEOTIDE SEQUENCE [LARGE SCALE GENOMIC DNA]</scope>
</reference>
<dbReference type="EMBL" id="UYRT01006773">
    <property type="protein sequence ID" value="VDK41089.1"/>
    <property type="molecule type" value="Genomic_DNA"/>
</dbReference>